<dbReference type="PANTHER" id="PTHR46797:SF23">
    <property type="entry name" value="HTH-TYPE TRANSCRIPTIONAL REGULATOR SUTR"/>
    <property type="match status" value="1"/>
</dbReference>
<keyword evidence="3" id="KW-0804">Transcription</keyword>
<organism evidence="5 6">
    <name type="scientific">Treponema parvum</name>
    <dbReference type="NCBI Taxonomy" id="138851"/>
    <lineage>
        <taxon>Bacteria</taxon>
        <taxon>Pseudomonadati</taxon>
        <taxon>Spirochaetota</taxon>
        <taxon>Spirochaetia</taxon>
        <taxon>Spirochaetales</taxon>
        <taxon>Treponemataceae</taxon>
        <taxon>Treponema</taxon>
    </lineage>
</organism>
<keyword evidence="1" id="KW-0805">Transcription regulation</keyword>
<evidence type="ECO:0000256" key="2">
    <source>
        <dbReference type="ARBA" id="ARBA00023125"/>
    </source>
</evidence>
<dbReference type="CDD" id="cd00093">
    <property type="entry name" value="HTH_XRE"/>
    <property type="match status" value="1"/>
</dbReference>
<dbReference type="EMBL" id="CP054257">
    <property type="protein sequence ID" value="QTQ11681.1"/>
    <property type="molecule type" value="Genomic_DNA"/>
</dbReference>
<dbReference type="InterPro" id="IPR001387">
    <property type="entry name" value="Cro/C1-type_HTH"/>
</dbReference>
<evidence type="ECO:0000313" key="5">
    <source>
        <dbReference type="EMBL" id="QTQ11681.1"/>
    </source>
</evidence>
<dbReference type="RefSeq" id="WP_210118475.1">
    <property type="nucleotide sequence ID" value="NZ_CP054257.1"/>
</dbReference>
<keyword evidence="2" id="KW-0238">DNA-binding</keyword>
<name>A0A975EZA5_9SPIR</name>
<dbReference type="SMART" id="SM00530">
    <property type="entry name" value="HTH_XRE"/>
    <property type="match status" value="1"/>
</dbReference>
<dbReference type="Gene3D" id="1.10.260.40">
    <property type="entry name" value="lambda repressor-like DNA-binding domains"/>
    <property type="match status" value="1"/>
</dbReference>
<dbReference type="GO" id="GO:0005829">
    <property type="term" value="C:cytosol"/>
    <property type="evidence" value="ECO:0007669"/>
    <property type="project" value="TreeGrafter"/>
</dbReference>
<dbReference type="InterPro" id="IPR010982">
    <property type="entry name" value="Lambda_DNA-bd_dom_sf"/>
</dbReference>
<dbReference type="GO" id="GO:0003700">
    <property type="term" value="F:DNA-binding transcription factor activity"/>
    <property type="evidence" value="ECO:0007669"/>
    <property type="project" value="TreeGrafter"/>
</dbReference>
<dbReference type="AlphaFoldDB" id="A0A975EZA5"/>
<dbReference type="GO" id="GO:0003677">
    <property type="term" value="F:DNA binding"/>
    <property type="evidence" value="ECO:0007669"/>
    <property type="project" value="UniProtKB-KW"/>
</dbReference>
<gene>
    <name evidence="5" type="ORF">HRI96_05365</name>
</gene>
<dbReference type="InterPro" id="IPR050807">
    <property type="entry name" value="TransReg_Diox_bact_type"/>
</dbReference>
<dbReference type="PANTHER" id="PTHR46797">
    <property type="entry name" value="HTH-TYPE TRANSCRIPTIONAL REGULATOR"/>
    <property type="match status" value="1"/>
</dbReference>
<evidence type="ECO:0000259" key="4">
    <source>
        <dbReference type="PROSITE" id="PS50943"/>
    </source>
</evidence>
<dbReference type="SUPFAM" id="SSF47413">
    <property type="entry name" value="lambda repressor-like DNA-binding domains"/>
    <property type="match status" value="1"/>
</dbReference>
<feature type="domain" description="HTH cro/C1-type" evidence="4">
    <location>
        <begin position="14"/>
        <end position="68"/>
    </location>
</feature>
<accession>A0A975EZA5</accession>
<reference evidence="5" key="1">
    <citation type="submission" date="2020-05" db="EMBL/GenBank/DDBJ databases">
        <authorList>
            <person name="Zeng H."/>
            <person name="Chan Y.K."/>
            <person name="Watt R.M."/>
        </authorList>
    </citation>
    <scope>NUCLEOTIDE SEQUENCE</scope>
    <source>
        <strain evidence="5">ATCC 700773</strain>
    </source>
</reference>
<dbReference type="PROSITE" id="PS50943">
    <property type="entry name" value="HTH_CROC1"/>
    <property type="match status" value="1"/>
</dbReference>
<proteinExistence type="predicted"/>
<evidence type="ECO:0000313" key="6">
    <source>
        <dbReference type="Proteomes" id="UP000671995"/>
    </source>
</evidence>
<dbReference type="Proteomes" id="UP000671995">
    <property type="component" value="Chromosome"/>
</dbReference>
<evidence type="ECO:0000256" key="3">
    <source>
        <dbReference type="ARBA" id="ARBA00023163"/>
    </source>
</evidence>
<protein>
    <submittedName>
        <fullName evidence="5">Helix-turn-helix transcriptional regulator</fullName>
    </submittedName>
</protein>
<reference evidence="5" key="2">
    <citation type="journal article" date="2021" name="Microbiol. Resour. Announc.">
        <title>Complete Genome Sequences of Three Human Oral Treponema parvum Isolates.</title>
        <authorList>
            <person name="Zeng H."/>
            <person name="Watt R.M."/>
        </authorList>
    </citation>
    <scope>NUCLEOTIDE SEQUENCE</scope>
    <source>
        <strain evidence="5">ATCC 700773</strain>
    </source>
</reference>
<evidence type="ECO:0000256" key="1">
    <source>
        <dbReference type="ARBA" id="ARBA00023015"/>
    </source>
</evidence>
<dbReference type="Pfam" id="PF01381">
    <property type="entry name" value="HTH_3"/>
    <property type="match status" value="1"/>
</dbReference>
<sequence>MNEIELIKLYSENIKRLRLSKKMTQERLAERAGITSAYISEIENQKKVGKFETIASIASALEVEPYELFLPTGAMLPYDGKRTRVLMNRLRNNFSEIVNTLEEFLTE</sequence>